<feature type="transmembrane region" description="Helical" evidence="1">
    <location>
        <begin position="33"/>
        <end position="57"/>
    </location>
</feature>
<comment type="caution">
    <text evidence="2">The sequence shown here is derived from an EMBL/GenBank/DDBJ whole genome shotgun (WGS) entry which is preliminary data.</text>
</comment>
<accession>A0A643EXV1</accession>
<dbReference type="PANTHER" id="PTHR34219:SF1">
    <property type="entry name" value="PEPSY DOMAIN-CONTAINING PROTEIN"/>
    <property type="match status" value="1"/>
</dbReference>
<reference evidence="2" key="1">
    <citation type="submission" date="2019-09" db="EMBL/GenBank/DDBJ databases">
        <title>Draft genome sequences of 48 bacterial type strains from the CCUG.</title>
        <authorList>
            <person name="Tunovic T."/>
            <person name="Pineiro-Iglesias B."/>
            <person name="Unosson C."/>
            <person name="Inganas E."/>
            <person name="Ohlen M."/>
            <person name="Cardew S."/>
            <person name="Jensie-Markopoulos S."/>
            <person name="Salva-Serra F."/>
            <person name="Jaen-Luchoro D."/>
            <person name="Karlsson R."/>
            <person name="Svensson-Stadler L."/>
            <person name="Chun J."/>
            <person name="Moore E."/>
        </authorList>
    </citation>
    <scope>NUCLEOTIDE SEQUENCE</scope>
    <source>
        <strain evidence="2">CCUG 50899</strain>
    </source>
</reference>
<dbReference type="RefSeq" id="WP_128093965.1">
    <property type="nucleotide sequence ID" value="NZ_JBHEEN010000006.1"/>
</dbReference>
<keyword evidence="1" id="KW-0472">Membrane</keyword>
<feature type="transmembrane region" description="Helical" evidence="1">
    <location>
        <begin position="377"/>
        <end position="402"/>
    </location>
</feature>
<name>A0A643EXV1_9HYPH</name>
<organism evidence="2">
    <name type="scientific">Brucella pituitosa</name>
    <dbReference type="NCBI Taxonomy" id="571256"/>
    <lineage>
        <taxon>Bacteria</taxon>
        <taxon>Pseudomonadati</taxon>
        <taxon>Pseudomonadota</taxon>
        <taxon>Alphaproteobacteria</taxon>
        <taxon>Hyphomicrobiales</taxon>
        <taxon>Brucellaceae</taxon>
        <taxon>Brucella/Ochrobactrum group</taxon>
        <taxon>Brucella</taxon>
    </lineage>
</organism>
<proteinExistence type="predicted"/>
<evidence type="ECO:0000256" key="1">
    <source>
        <dbReference type="SAM" id="Phobius"/>
    </source>
</evidence>
<evidence type="ECO:0000313" key="2">
    <source>
        <dbReference type="EMBL" id="KAB0570530.1"/>
    </source>
</evidence>
<gene>
    <name evidence="2" type="ORF">F7Q93_14900</name>
</gene>
<dbReference type="EMBL" id="VZPE01000006">
    <property type="protein sequence ID" value="KAB0570530.1"/>
    <property type="molecule type" value="Genomic_DNA"/>
</dbReference>
<protein>
    <submittedName>
        <fullName evidence="2">PepSY domain-containing protein</fullName>
    </submittedName>
</protein>
<keyword evidence="1" id="KW-1133">Transmembrane helix</keyword>
<sequence length="473" mass="52422">MTDAVLPNTQSKNSPAETTRVAGSSLKAFITRLHFYVGLFVGPFILIAAITGTLYVLTPQIEDIVYRDQLRTASLGTVQPLADQVKAARDFIGDDPRLFAIRPSTGPGWNTRVMFSVPGLGDSESRAIFVDPITLAIRGDLVVYGTSGVLPLRASIDYLHRNLMLGDFGRYYSELAASWLWVAALGGVLLWWWKRDIRRSSKAKENVHLRTRRLHSQIGIWIAAGLVFLSATGMTWSQLAGGRIDDFRAAVGWITPSVSTALDKPAVMADPHAEHHDHGGHQDQSSVAPTIDYVSQLDAVNLLSRQSGLQSPMLEIRIPRNADQAWLVREYDRSWPTQVDTIAIDPRDMKVISRADFETFPIIAKLIRWGIDLHMGVLFGVANQIVMALLGLALIGMIIYGYRIWWQRRPPAGSMPRTLIQSWLYLGMPQKLSVVLIAAVIGWALPMIGLSLITFLLIDLARWKLGGAKIVKA</sequence>
<feature type="transmembrane region" description="Helical" evidence="1">
    <location>
        <begin position="171"/>
        <end position="193"/>
    </location>
</feature>
<dbReference type="PANTHER" id="PTHR34219">
    <property type="entry name" value="IRON-REGULATED INNER MEMBRANE PROTEIN-RELATED"/>
    <property type="match status" value="1"/>
</dbReference>
<dbReference type="InterPro" id="IPR005625">
    <property type="entry name" value="PepSY-ass_TM"/>
</dbReference>
<dbReference type="Pfam" id="PF03929">
    <property type="entry name" value="PepSY_TM"/>
    <property type="match status" value="1"/>
</dbReference>
<dbReference type="AlphaFoldDB" id="A0A643EXV1"/>
<keyword evidence="1" id="KW-0812">Transmembrane</keyword>
<feature type="transmembrane region" description="Helical" evidence="1">
    <location>
        <begin position="432"/>
        <end position="458"/>
    </location>
</feature>
<feature type="transmembrane region" description="Helical" evidence="1">
    <location>
        <begin position="218"/>
        <end position="239"/>
    </location>
</feature>